<evidence type="ECO:0008006" key="4">
    <source>
        <dbReference type="Google" id="ProtNLM"/>
    </source>
</evidence>
<dbReference type="GeneID" id="91513802"/>
<evidence type="ECO:0000313" key="2">
    <source>
        <dbReference type="EMBL" id="GAD83628.1"/>
    </source>
</evidence>
<evidence type="ECO:0000313" key="3">
    <source>
        <dbReference type="Proteomes" id="UP000017048"/>
    </source>
</evidence>
<keyword evidence="3" id="KW-1185">Reference proteome</keyword>
<protein>
    <recommendedName>
        <fullName evidence="4">Lipase</fullName>
    </recommendedName>
</protein>
<dbReference type="GO" id="GO:0004806">
    <property type="term" value="F:triacylglycerol lipase activity"/>
    <property type="evidence" value="ECO:0007669"/>
    <property type="project" value="InterPro"/>
</dbReference>
<proteinExistence type="predicted"/>
<name>U5EB05_NOCAS</name>
<dbReference type="GO" id="GO:0016042">
    <property type="term" value="P:lipid catabolic process"/>
    <property type="evidence" value="ECO:0007669"/>
    <property type="project" value="InterPro"/>
</dbReference>
<feature type="chain" id="PRO_5004659234" description="Lipase" evidence="1">
    <location>
        <begin position="28"/>
        <end position="380"/>
    </location>
</feature>
<dbReference type="InterPro" id="IPR029058">
    <property type="entry name" value="AB_hydrolase_fold"/>
</dbReference>
<evidence type="ECO:0000256" key="1">
    <source>
        <dbReference type="SAM" id="SignalP"/>
    </source>
</evidence>
<dbReference type="AlphaFoldDB" id="U5EB05"/>
<dbReference type="Proteomes" id="UP000017048">
    <property type="component" value="Unassembled WGS sequence"/>
</dbReference>
<dbReference type="RefSeq" id="WP_019049536.1">
    <property type="nucleotide sequence ID" value="NZ_BAFO02000020.1"/>
</dbReference>
<dbReference type="eggNOG" id="COG1073">
    <property type="taxonomic scope" value="Bacteria"/>
</dbReference>
<dbReference type="EMBL" id="BAFO02000020">
    <property type="protein sequence ID" value="GAD83628.1"/>
    <property type="molecule type" value="Genomic_DNA"/>
</dbReference>
<dbReference type="PANTHER" id="PTHR34853">
    <property type="match status" value="1"/>
</dbReference>
<dbReference type="PANTHER" id="PTHR34853:SF1">
    <property type="entry name" value="LIPASE 5"/>
    <property type="match status" value="1"/>
</dbReference>
<dbReference type="Gene3D" id="3.40.50.1820">
    <property type="entry name" value="alpha/beta hydrolase"/>
    <property type="match status" value="1"/>
</dbReference>
<dbReference type="Pfam" id="PF03583">
    <property type="entry name" value="LIP"/>
    <property type="match status" value="1"/>
</dbReference>
<reference evidence="2 3" key="1">
    <citation type="journal article" date="2014" name="BMC Genomics">
        <title>Genome based analysis of type-I polyketide synthase and nonribosomal peptide synthetase gene clusters in seven strains of five representative Nocardia species.</title>
        <authorList>
            <person name="Komaki H."/>
            <person name="Ichikawa N."/>
            <person name="Hosoyama A."/>
            <person name="Takahashi-Nakaguchi A."/>
            <person name="Matsuzawa T."/>
            <person name="Suzuki K."/>
            <person name="Fujita N."/>
            <person name="Gonoi T."/>
        </authorList>
    </citation>
    <scope>NUCLEOTIDE SEQUENCE [LARGE SCALE GENOMIC DNA]</scope>
    <source>
        <strain evidence="2 3">NBRC 15531</strain>
    </source>
</reference>
<dbReference type="InterPro" id="IPR005152">
    <property type="entry name" value="Lipase_secreted"/>
</dbReference>
<comment type="caution">
    <text evidence="2">The sequence shown here is derived from an EMBL/GenBank/DDBJ whole genome shotgun (WGS) entry which is preliminary data.</text>
</comment>
<dbReference type="OrthoDB" id="9798122at2"/>
<dbReference type="SUPFAM" id="SSF53474">
    <property type="entry name" value="alpha/beta-Hydrolases"/>
    <property type="match status" value="1"/>
</dbReference>
<feature type="signal peptide" evidence="1">
    <location>
        <begin position="1"/>
        <end position="27"/>
    </location>
</feature>
<sequence length="380" mass="38651">MATGSKVALTAIVAAAALGLVPAAANAQPGQAGTVVGVEALPAAAQMPGAAHGERLLYRSTTAGDQPTTTSAAVYFPAGAAPAGGWPVIAWAHGTVGLGDDCAYSVAGPAAVERDQAYLGTWLSQGYAVVAADYAGLGGPGEHPYLNGVVEAHNVVDAVKAATARYPSLSPKWAVVGQSQGGGAAVFTARYATEFGGPELDYRGAVGTGVPAYIEDVAQLIGPGMPPVALSSHLSAYVLYILNGLRTTFPELGVDGLLTDTGRAWVERAKTACIGPLGDELAAAKPSVGSMFARPLASIPDLNGLLTRYMGLPESGYDRPLFLGQGLYDTDVVTPATLRFASVLEAGGEPVTVRTYPTDHDGAVNASLVDSLPFVRALFA</sequence>
<keyword evidence="1" id="KW-0732">Signal</keyword>
<dbReference type="STRING" id="1824.SAMN05444423_101930"/>
<dbReference type="PIRSF" id="PIRSF029171">
    <property type="entry name" value="Esterase_LipA"/>
    <property type="match status" value="1"/>
</dbReference>
<gene>
    <name evidence="2" type="ORF">NCAST_20_01960</name>
</gene>
<organism evidence="2 3">
    <name type="scientific">Nocardia asteroides NBRC 15531</name>
    <dbReference type="NCBI Taxonomy" id="1110697"/>
    <lineage>
        <taxon>Bacteria</taxon>
        <taxon>Bacillati</taxon>
        <taxon>Actinomycetota</taxon>
        <taxon>Actinomycetes</taxon>
        <taxon>Mycobacteriales</taxon>
        <taxon>Nocardiaceae</taxon>
        <taxon>Nocardia</taxon>
    </lineage>
</organism>
<accession>U5EB05</accession>